<protein>
    <recommendedName>
        <fullName evidence="2">HTH cro/C1-type domain-containing protein</fullName>
    </recommendedName>
</protein>
<dbReference type="EMBL" id="PEML01000221">
    <property type="protein sequence ID" value="RTI07011.1"/>
    <property type="molecule type" value="Genomic_DNA"/>
</dbReference>
<evidence type="ECO:0000256" key="1">
    <source>
        <dbReference type="ARBA" id="ARBA00023125"/>
    </source>
</evidence>
<dbReference type="EMBL" id="PELR01000030">
    <property type="protein sequence ID" value="RTH06663.1"/>
    <property type="molecule type" value="Genomic_DNA"/>
</dbReference>
<dbReference type="PANTHER" id="PTHR46797:SF1">
    <property type="entry name" value="METHYLPHOSPHONATE SYNTHASE"/>
    <property type="match status" value="1"/>
</dbReference>
<keyword evidence="1" id="KW-0238">DNA-binding</keyword>
<dbReference type="Proteomes" id="UP000287962">
    <property type="component" value="Unassembled WGS sequence"/>
</dbReference>
<evidence type="ECO:0000313" key="3">
    <source>
        <dbReference type="EMBL" id="RTH02833.1"/>
    </source>
</evidence>
<accession>A0A430S2K0</accession>
<dbReference type="CDD" id="cd00093">
    <property type="entry name" value="HTH_XRE"/>
    <property type="match status" value="1"/>
</dbReference>
<dbReference type="InterPro" id="IPR050807">
    <property type="entry name" value="TransReg_Diox_bact_type"/>
</dbReference>
<feature type="domain" description="HTH cro/C1-type" evidence="2">
    <location>
        <begin position="6"/>
        <end position="60"/>
    </location>
</feature>
<dbReference type="InterPro" id="IPR001387">
    <property type="entry name" value="Cro/C1-type_HTH"/>
</dbReference>
<name>A0A430S2K0_THESC</name>
<dbReference type="Proteomes" id="UP000286910">
    <property type="component" value="Unassembled WGS sequence"/>
</dbReference>
<dbReference type="PANTHER" id="PTHR46797">
    <property type="entry name" value="HTH-TYPE TRANSCRIPTIONAL REGULATOR"/>
    <property type="match status" value="1"/>
</dbReference>
<keyword evidence="9" id="KW-1185">Reference proteome</keyword>
<dbReference type="Proteomes" id="UP000287306">
    <property type="component" value="Unassembled WGS sequence"/>
</dbReference>
<evidence type="ECO:0000313" key="10">
    <source>
        <dbReference type="Proteomes" id="UP000288082"/>
    </source>
</evidence>
<dbReference type="EMBL" id="PELM01000183">
    <property type="protein sequence ID" value="RTH02833.1"/>
    <property type="molecule type" value="Genomic_DNA"/>
</dbReference>
<dbReference type="GO" id="GO:0003677">
    <property type="term" value="F:DNA binding"/>
    <property type="evidence" value="ECO:0007669"/>
    <property type="project" value="UniProtKB-KW"/>
</dbReference>
<reference evidence="6" key="1">
    <citation type="submission" date="2017-10" db="EMBL/GenBank/DDBJ databases">
        <authorList>
            <person name="Wilpiszeski R.L."/>
            <person name="Zhidan Z."/>
            <person name="House C.H."/>
        </authorList>
    </citation>
    <scope>NUCLEOTIDE SEQUENCE</scope>
    <source>
        <strain evidence="6">12_S12</strain>
    </source>
</reference>
<dbReference type="RefSeq" id="WP_126177531.1">
    <property type="nucleotide sequence ID" value="NZ_PELM01000183.1"/>
</dbReference>
<evidence type="ECO:0000313" key="8">
    <source>
        <dbReference type="Proteomes" id="UP000287306"/>
    </source>
</evidence>
<dbReference type="AlphaFoldDB" id="A0A430S2K0"/>
<dbReference type="GO" id="GO:0005829">
    <property type="term" value="C:cytosol"/>
    <property type="evidence" value="ECO:0007669"/>
    <property type="project" value="TreeGrafter"/>
</dbReference>
<organism evidence="5 8">
    <name type="scientific">Thermus scotoductus</name>
    <dbReference type="NCBI Taxonomy" id="37636"/>
    <lineage>
        <taxon>Bacteria</taxon>
        <taxon>Thermotogati</taxon>
        <taxon>Deinococcota</taxon>
        <taxon>Deinococci</taxon>
        <taxon>Thermales</taxon>
        <taxon>Thermaceae</taxon>
        <taxon>Thermus</taxon>
    </lineage>
</organism>
<dbReference type="PROSITE" id="PS50943">
    <property type="entry name" value="HTH_CROC1"/>
    <property type="match status" value="1"/>
</dbReference>
<gene>
    <name evidence="6" type="ORF">CSW25_07120</name>
    <name evidence="5" type="ORF">CSW38_02160</name>
    <name evidence="4" type="ORF">CSW45_01495</name>
    <name evidence="3" type="ORF">CSW50_06590</name>
</gene>
<dbReference type="SMART" id="SM00530">
    <property type="entry name" value="HTH_XRE"/>
    <property type="match status" value="1"/>
</dbReference>
<dbReference type="Pfam" id="PF13560">
    <property type="entry name" value="HTH_31"/>
    <property type="match status" value="1"/>
</dbReference>
<dbReference type="SUPFAM" id="SSF47413">
    <property type="entry name" value="lambda repressor-like DNA-binding domains"/>
    <property type="match status" value="1"/>
</dbReference>
<evidence type="ECO:0000313" key="6">
    <source>
        <dbReference type="EMBL" id="RTI07011.1"/>
    </source>
</evidence>
<evidence type="ECO:0000313" key="7">
    <source>
        <dbReference type="Proteomes" id="UP000286910"/>
    </source>
</evidence>
<evidence type="ECO:0000313" key="9">
    <source>
        <dbReference type="Proteomes" id="UP000287962"/>
    </source>
</evidence>
<proteinExistence type="predicted"/>
<sequence length="79" mass="9140">MLGDRLRALRESRGLSQGALAQKVGVSQGMISHIERGRRRPSLPTLMRLIQALEAPQREVLQWFSEEFLPWLSKEDVRR</sequence>
<reference evidence="7 8" key="2">
    <citation type="journal article" date="2019" name="Extremophiles">
        <title>Biogeography of thermophiles and predominance of Thermus scotoductus in domestic water heaters.</title>
        <authorList>
            <person name="Wilpiszeski R.L."/>
            <person name="Zhang Z."/>
            <person name="House C.H."/>
        </authorList>
    </citation>
    <scope>NUCLEOTIDE SEQUENCE [LARGE SCALE GENOMIC DNA]</scope>
    <source>
        <strain evidence="6 9">12_S12</strain>
        <strain evidence="5 8">25_S25</strain>
        <strain evidence="4 7">32_S32</strain>
        <strain evidence="3 10">38_S38</strain>
    </source>
</reference>
<evidence type="ECO:0000259" key="2">
    <source>
        <dbReference type="PROSITE" id="PS50943"/>
    </source>
</evidence>
<evidence type="ECO:0000313" key="5">
    <source>
        <dbReference type="EMBL" id="RTH27945.1"/>
    </source>
</evidence>
<dbReference type="Proteomes" id="UP000288082">
    <property type="component" value="Unassembled WGS sequence"/>
</dbReference>
<dbReference type="InterPro" id="IPR010982">
    <property type="entry name" value="Lambda_DNA-bd_dom_sf"/>
</dbReference>
<evidence type="ECO:0000313" key="4">
    <source>
        <dbReference type="EMBL" id="RTH06663.1"/>
    </source>
</evidence>
<dbReference type="Gene3D" id="1.10.260.40">
    <property type="entry name" value="lambda repressor-like DNA-binding domains"/>
    <property type="match status" value="1"/>
</dbReference>
<dbReference type="GO" id="GO:0003700">
    <property type="term" value="F:DNA-binding transcription factor activity"/>
    <property type="evidence" value="ECO:0007669"/>
    <property type="project" value="TreeGrafter"/>
</dbReference>
<dbReference type="EMBL" id="PELY01000045">
    <property type="protein sequence ID" value="RTH27945.1"/>
    <property type="molecule type" value="Genomic_DNA"/>
</dbReference>
<comment type="caution">
    <text evidence="5">The sequence shown here is derived from an EMBL/GenBank/DDBJ whole genome shotgun (WGS) entry which is preliminary data.</text>
</comment>